<organism evidence="3 4">
    <name type="scientific">Chelatococcus reniformis</name>
    <dbReference type="NCBI Taxonomy" id="1494448"/>
    <lineage>
        <taxon>Bacteria</taxon>
        <taxon>Pseudomonadati</taxon>
        <taxon>Pseudomonadota</taxon>
        <taxon>Alphaproteobacteria</taxon>
        <taxon>Hyphomicrobiales</taxon>
        <taxon>Chelatococcaceae</taxon>
        <taxon>Chelatococcus</taxon>
    </lineage>
</organism>
<dbReference type="CDD" id="cd06850">
    <property type="entry name" value="biotinyl_domain"/>
    <property type="match status" value="1"/>
</dbReference>
<keyword evidence="1" id="KW-0092">Biotin</keyword>
<dbReference type="EMBL" id="BMGG01000002">
    <property type="protein sequence ID" value="GGC52811.1"/>
    <property type="molecule type" value="Genomic_DNA"/>
</dbReference>
<dbReference type="PROSITE" id="PS50968">
    <property type="entry name" value="BIOTINYL_LIPOYL"/>
    <property type="match status" value="1"/>
</dbReference>
<dbReference type="InterPro" id="IPR000089">
    <property type="entry name" value="Biotin_lipoyl"/>
</dbReference>
<accession>A0A916TYN0</accession>
<evidence type="ECO:0000313" key="3">
    <source>
        <dbReference type="EMBL" id="GGC52811.1"/>
    </source>
</evidence>
<proteinExistence type="predicted"/>
<name>A0A916TYN0_9HYPH</name>
<dbReference type="SUPFAM" id="SSF51230">
    <property type="entry name" value="Single hybrid motif"/>
    <property type="match status" value="1"/>
</dbReference>
<evidence type="ECO:0000259" key="2">
    <source>
        <dbReference type="PROSITE" id="PS50968"/>
    </source>
</evidence>
<evidence type="ECO:0000313" key="4">
    <source>
        <dbReference type="Proteomes" id="UP000637002"/>
    </source>
</evidence>
<evidence type="ECO:0000256" key="1">
    <source>
        <dbReference type="ARBA" id="ARBA00023267"/>
    </source>
</evidence>
<dbReference type="RefSeq" id="WP_188608044.1">
    <property type="nucleotide sequence ID" value="NZ_BMGG01000002.1"/>
</dbReference>
<dbReference type="PANTHER" id="PTHR45266">
    <property type="entry name" value="OXALOACETATE DECARBOXYLASE ALPHA CHAIN"/>
    <property type="match status" value="1"/>
</dbReference>
<feature type="domain" description="Lipoyl-binding" evidence="2">
    <location>
        <begin position="84"/>
        <end position="164"/>
    </location>
</feature>
<dbReference type="AlphaFoldDB" id="A0A916TYN0"/>
<dbReference type="Pfam" id="PF00364">
    <property type="entry name" value="Biotin_lipoyl"/>
    <property type="match status" value="1"/>
</dbReference>
<sequence length="170" mass="17817">MRHRFDIEGADHRLWLAPGDGQPGAFRLILGDASHTVRLEPRGGHHHDLVVDGASHPVVLAAVGDTVHVFIDGAAHAVRLHDPIQAGGAPEAGGHALIRAPMPGTVLEIAVDPGAVVQPGDRLIVIESMKLETTIRATASGSVDEVRVRAGQSFDRDAVLVTLTLAGEEA</sequence>
<dbReference type="FunFam" id="2.40.50.100:FF:000003">
    <property type="entry name" value="Acetyl-CoA carboxylase biotin carboxyl carrier protein"/>
    <property type="match status" value="1"/>
</dbReference>
<dbReference type="PANTHER" id="PTHR45266:SF3">
    <property type="entry name" value="OXALOACETATE DECARBOXYLASE ALPHA CHAIN"/>
    <property type="match status" value="1"/>
</dbReference>
<dbReference type="InterPro" id="IPR050709">
    <property type="entry name" value="Biotin_Carboxyl_Carrier/Decarb"/>
</dbReference>
<comment type="caution">
    <text evidence="3">The sequence shown here is derived from an EMBL/GenBank/DDBJ whole genome shotgun (WGS) entry which is preliminary data.</text>
</comment>
<dbReference type="InterPro" id="IPR011053">
    <property type="entry name" value="Single_hybrid_motif"/>
</dbReference>
<protein>
    <recommendedName>
        <fullName evidence="2">Lipoyl-binding domain-containing protein</fullName>
    </recommendedName>
</protein>
<reference evidence="3" key="2">
    <citation type="submission" date="2020-09" db="EMBL/GenBank/DDBJ databases">
        <authorList>
            <person name="Sun Q."/>
            <person name="Zhou Y."/>
        </authorList>
    </citation>
    <scope>NUCLEOTIDE SEQUENCE</scope>
    <source>
        <strain evidence="3">CGMCC 1.12919</strain>
    </source>
</reference>
<gene>
    <name evidence="3" type="ORF">GCM10010994_09880</name>
</gene>
<keyword evidence="4" id="KW-1185">Reference proteome</keyword>
<reference evidence="3" key="1">
    <citation type="journal article" date="2014" name="Int. J. Syst. Evol. Microbiol.">
        <title>Complete genome sequence of Corynebacterium casei LMG S-19264T (=DSM 44701T), isolated from a smear-ripened cheese.</title>
        <authorList>
            <consortium name="US DOE Joint Genome Institute (JGI-PGF)"/>
            <person name="Walter F."/>
            <person name="Albersmeier A."/>
            <person name="Kalinowski J."/>
            <person name="Ruckert C."/>
        </authorList>
    </citation>
    <scope>NUCLEOTIDE SEQUENCE</scope>
    <source>
        <strain evidence="3">CGMCC 1.12919</strain>
    </source>
</reference>
<dbReference type="Gene3D" id="2.40.50.100">
    <property type="match status" value="1"/>
</dbReference>
<dbReference type="Proteomes" id="UP000637002">
    <property type="component" value="Unassembled WGS sequence"/>
</dbReference>